<dbReference type="AlphaFoldDB" id="A0A380TG01"/>
<protein>
    <submittedName>
        <fullName evidence="1">Uncharacterized protein</fullName>
    </submittedName>
</protein>
<proteinExistence type="predicted"/>
<reference evidence="1" key="1">
    <citation type="submission" date="2018-07" db="EMBL/GenBank/DDBJ databases">
        <authorList>
            <person name="Quirk P.G."/>
            <person name="Krulwich T.A."/>
        </authorList>
    </citation>
    <scope>NUCLEOTIDE SEQUENCE</scope>
</reference>
<dbReference type="EMBL" id="UIDG01000358">
    <property type="protein sequence ID" value="SUS07370.1"/>
    <property type="molecule type" value="Genomic_DNA"/>
</dbReference>
<organism evidence="1">
    <name type="scientific">metagenome</name>
    <dbReference type="NCBI Taxonomy" id="256318"/>
    <lineage>
        <taxon>unclassified sequences</taxon>
        <taxon>metagenomes</taxon>
    </lineage>
</organism>
<evidence type="ECO:0000313" key="1">
    <source>
        <dbReference type="EMBL" id="SUS07370.1"/>
    </source>
</evidence>
<accession>A0A380TG01</accession>
<gene>
    <name evidence="1" type="ORF">DF3PB_4200003</name>
</gene>
<name>A0A380TG01_9ZZZZ</name>
<sequence length="44" mass="4866">MTNGLPALVPTTDAPVQLTVTPRMHRLAMASLNLYRLRLAYRAA</sequence>